<feature type="region of interest" description="Disordered" evidence="1">
    <location>
        <begin position="594"/>
        <end position="628"/>
    </location>
</feature>
<evidence type="ECO:0000256" key="1">
    <source>
        <dbReference type="SAM" id="MobiDB-lite"/>
    </source>
</evidence>
<evidence type="ECO:0000313" key="3">
    <source>
        <dbReference type="Proteomes" id="UP000324585"/>
    </source>
</evidence>
<evidence type="ECO:0000313" key="2">
    <source>
        <dbReference type="EMBL" id="KAA8493340.1"/>
    </source>
</evidence>
<name>A0A5J4YQT0_PORPP</name>
<sequence>MRSWAGVSACRVVRSRRHDAVAARSLISRNVGNKPRRKVSGQVNLRTSKAQALDETLRSQDLEPVPDVGPKATGTNPTRKLSQFELLLNAIDAPVDADTLISAFRLVTQIPHFQPRAKLAFGVRMLQRARAHNVPLDAHGMRGLVVLAEQCRKVNLTLVVSGMMERQGLRVEDPLQQQMGQWTIAANDAIPSDFEFYKLLNILIRDKQAVAAAELWENYRRRALDGTSRAVINAKFLANGAWISTLRNDIIEATWISKTYTELGITPDARSLRLLAATHIHAGQFDAARELMRWMLRLGFVLHEREIYYYISASMKLNPRRRFDGVLAPLGELFLDAEHLCSSRREQTRVLRGYLRALYVSVANGCRARLVAPLAERVMKRWALQDSVSSSFVTYLACRAERLDMALSIARVNHDEGIRTNATSAKQHGSLRWFAYEALIEQSVREHRVPEALALIFTESDEPSSVHIASFAGACYISSLGRLGELGLCGKVYKSYVRRYGVHVTVSTAAMGVLSAARRQNQAVAVFSSLMRAHRSSVEAAAPNEVTYAILSSIVLRVLVVGHDATMPVSKKVLTKLVQLIENYMRKHGEDIEAKAADDPDQASLNATERPVVTKSTSLPSGPDEHVRMKRQQTLQEIQRKLEIIRHQM</sequence>
<dbReference type="EMBL" id="VRMN01000007">
    <property type="protein sequence ID" value="KAA8493340.1"/>
    <property type="molecule type" value="Genomic_DNA"/>
</dbReference>
<comment type="caution">
    <text evidence="2">The sequence shown here is derived from an EMBL/GenBank/DDBJ whole genome shotgun (WGS) entry which is preliminary data.</text>
</comment>
<organism evidence="2 3">
    <name type="scientific">Porphyridium purpureum</name>
    <name type="common">Red alga</name>
    <name type="synonym">Porphyridium cruentum</name>
    <dbReference type="NCBI Taxonomy" id="35688"/>
    <lineage>
        <taxon>Eukaryota</taxon>
        <taxon>Rhodophyta</taxon>
        <taxon>Bangiophyceae</taxon>
        <taxon>Porphyridiales</taxon>
        <taxon>Porphyridiaceae</taxon>
        <taxon>Porphyridium</taxon>
    </lineage>
</organism>
<dbReference type="InterPro" id="IPR011990">
    <property type="entry name" value="TPR-like_helical_dom_sf"/>
</dbReference>
<accession>A0A5J4YQT0</accession>
<dbReference type="Gene3D" id="1.25.40.10">
    <property type="entry name" value="Tetratricopeptide repeat domain"/>
    <property type="match status" value="1"/>
</dbReference>
<dbReference type="Proteomes" id="UP000324585">
    <property type="component" value="Unassembled WGS sequence"/>
</dbReference>
<gene>
    <name evidence="2" type="ORF">FVE85_8785</name>
</gene>
<dbReference type="AlphaFoldDB" id="A0A5J4YQT0"/>
<keyword evidence="3" id="KW-1185">Reference proteome</keyword>
<dbReference type="OrthoDB" id="185373at2759"/>
<feature type="region of interest" description="Disordered" evidence="1">
    <location>
        <begin position="56"/>
        <end position="76"/>
    </location>
</feature>
<reference evidence="3" key="1">
    <citation type="journal article" date="2019" name="Nat. Commun.">
        <title>Expansion of phycobilisome linker gene families in mesophilic red algae.</title>
        <authorList>
            <person name="Lee J."/>
            <person name="Kim D."/>
            <person name="Bhattacharya D."/>
            <person name="Yoon H.S."/>
        </authorList>
    </citation>
    <scope>NUCLEOTIDE SEQUENCE [LARGE SCALE GENOMIC DNA]</scope>
    <source>
        <strain evidence="3">CCMP 1328</strain>
    </source>
</reference>
<protein>
    <submittedName>
        <fullName evidence="2">Uncharacterized protein</fullName>
    </submittedName>
</protein>
<proteinExistence type="predicted"/>